<evidence type="ECO:0000256" key="3">
    <source>
        <dbReference type="ARBA" id="ARBA00022490"/>
    </source>
</evidence>
<evidence type="ECO:0000256" key="2">
    <source>
        <dbReference type="ARBA" id="ARBA00012515"/>
    </source>
</evidence>
<organism evidence="9">
    <name type="scientific">Trepomonas sp. PC1</name>
    <dbReference type="NCBI Taxonomy" id="1076344"/>
    <lineage>
        <taxon>Eukaryota</taxon>
        <taxon>Metamonada</taxon>
        <taxon>Diplomonadida</taxon>
        <taxon>Hexamitidae</taxon>
        <taxon>Hexamitinae</taxon>
        <taxon>Trepomonas</taxon>
    </lineage>
</organism>
<feature type="active site" description="Schiff-base intermediate with acetaldehyde" evidence="8">
    <location>
        <position position="177"/>
    </location>
</feature>
<comment type="catalytic activity">
    <reaction evidence="7">
        <text>2-deoxy-D-ribose 5-phosphate = D-glyceraldehyde 3-phosphate + acetaldehyde</text>
        <dbReference type="Rhea" id="RHEA:12821"/>
        <dbReference type="ChEBI" id="CHEBI:15343"/>
        <dbReference type="ChEBI" id="CHEBI:59776"/>
        <dbReference type="ChEBI" id="CHEBI:62877"/>
        <dbReference type="EC" id="4.1.2.4"/>
    </reaction>
</comment>
<feature type="active site" description="Proton donor/acceptor" evidence="8">
    <location>
        <position position="207"/>
    </location>
</feature>
<protein>
    <recommendedName>
        <fullName evidence="2">deoxyribose-phosphate aldolase</fullName>
        <ecNumber evidence="2">4.1.2.4</ecNumber>
    </recommendedName>
    <alternativeName>
        <fullName evidence="6">2-deoxy-D-ribose 5-phosphate aldolase</fullName>
    </alternativeName>
</protein>
<dbReference type="UniPathway" id="UPA00002">
    <property type="reaction ID" value="UER00468"/>
</dbReference>
<dbReference type="InterPro" id="IPR013785">
    <property type="entry name" value="Aldolase_TIM"/>
</dbReference>
<evidence type="ECO:0000256" key="1">
    <source>
        <dbReference type="ARBA" id="ARBA00010936"/>
    </source>
</evidence>
<keyword evidence="4" id="KW-0456">Lyase</keyword>
<dbReference type="PIRSF" id="PIRSF001357">
    <property type="entry name" value="DeoC"/>
    <property type="match status" value="1"/>
</dbReference>
<gene>
    <name evidence="9" type="ORF">TPC1_16233</name>
</gene>
<dbReference type="GO" id="GO:0004139">
    <property type="term" value="F:deoxyribose-phosphate aldolase activity"/>
    <property type="evidence" value="ECO:0007669"/>
    <property type="project" value="UniProtKB-EC"/>
</dbReference>
<dbReference type="InterPro" id="IPR011343">
    <property type="entry name" value="DeoC"/>
</dbReference>
<dbReference type="GO" id="GO:0009264">
    <property type="term" value="P:deoxyribonucleotide catabolic process"/>
    <property type="evidence" value="ECO:0007669"/>
    <property type="project" value="InterPro"/>
</dbReference>
<dbReference type="AlphaFoldDB" id="A0A146K4Z5"/>
<evidence type="ECO:0000256" key="7">
    <source>
        <dbReference type="ARBA" id="ARBA00048791"/>
    </source>
</evidence>
<dbReference type="NCBIfam" id="TIGR00126">
    <property type="entry name" value="deoC"/>
    <property type="match status" value="1"/>
</dbReference>
<reference evidence="9" key="1">
    <citation type="submission" date="2015-07" db="EMBL/GenBank/DDBJ databases">
        <title>Adaptation to a free-living lifestyle via gene acquisitions in the diplomonad Trepomonas sp. PC1.</title>
        <authorList>
            <person name="Xu F."/>
            <person name="Jerlstrom-Hultqvist J."/>
            <person name="Kolisko M."/>
            <person name="Simpson A.G.B."/>
            <person name="Roger A.J."/>
            <person name="Svard S.G."/>
            <person name="Andersson J.O."/>
        </authorList>
    </citation>
    <scope>NUCLEOTIDE SEQUENCE</scope>
    <source>
        <strain evidence="9">PC1</strain>
    </source>
</reference>
<dbReference type="GO" id="GO:0016052">
    <property type="term" value="P:carbohydrate catabolic process"/>
    <property type="evidence" value="ECO:0007669"/>
    <property type="project" value="TreeGrafter"/>
</dbReference>
<accession>A0A146K4Z5</accession>
<evidence type="ECO:0000256" key="6">
    <source>
        <dbReference type="ARBA" id="ARBA00032755"/>
    </source>
</evidence>
<name>A0A146K4Z5_9EUKA</name>
<proteinExistence type="inferred from homology"/>
<evidence type="ECO:0000256" key="5">
    <source>
        <dbReference type="ARBA" id="ARBA00023270"/>
    </source>
</evidence>
<dbReference type="PANTHER" id="PTHR10889:SF1">
    <property type="entry name" value="DEOXYRIBOSE-PHOSPHATE ALDOLASE"/>
    <property type="match status" value="1"/>
</dbReference>
<comment type="similarity">
    <text evidence="1">Belongs to the DeoC/FbaB aldolase family. DeoC type 1 subfamily.</text>
</comment>
<evidence type="ECO:0000256" key="4">
    <source>
        <dbReference type="ARBA" id="ARBA00023239"/>
    </source>
</evidence>
<dbReference type="InterPro" id="IPR002915">
    <property type="entry name" value="DeoC/FbaB/LacD_aldolase"/>
</dbReference>
<keyword evidence="3" id="KW-0963">Cytoplasm</keyword>
<dbReference type="Pfam" id="PF01791">
    <property type="entry name" value="DeoC"/>
    <property type="match status" value="1"/>
</dbReference>
<dbReference type="HAMAP" id="MF_00114">
    <property type="entry name" value="DeoC_type1"/>
    <property type="match status" value="1"/>
</dbReference>
<dbReference type="SMART" id="SM01133">
    <property type="entry name" value="DeoC"/>
    <property type="match status" value="1"/>
</dbReference>
<dbReference type="CDD" id="cd00959">
    <property type="entry name" value="DeoC"/>
    <property type="match status" value="1"/>
</dbReference>
<dbReference type="EMBL" id="GDID01004633">
    <property type="protein sequence ID" value="JAP91973.1"/>
    <property type="molecule type" value="Transcribed_RNA"/>
</dbReference>
<dbReference type="PANTHER" id="PTHR10889">
    <property type="entry name" value="DEOXYRIBOSE-PHOSPHATE ALDOLASE"/>
    <property type="match status" value="1"/>
</dbReference>
<dbReference type="SUPFAM" id="SSF51569">
    <property type="entry name" value="Aldolase"/>
    <property type="match status" value="1"/>
</dbReference>
<dbReference type="Gene3D" id="3.20.20.70">
    <property type="entry name" value="Aldolase class I"/>
    <property type="match status" value="1"/>
</dbReference>
<dbReference type="InterPro" id="IPR028581">
    <property type="entry name" value="DeoC_typeI"/>
</dbReference>
<keyword evidence="5 8" id="KW-0704">Schiff base</keyword>
<evidence type="ECO:0000313" key="9">
    <source>
        <dbReference type="EMBL" id="JAP91973.1"/>
    </source>
</evidence>
<dbReference type="FunFam" id="3.20.20.70:FF:000044">
    <property type="entry name" value="Deoxyribose-phosphate aldolase"/>
    <property type="match status" value="1"/>
</dbReference>
<evidence type="ECO:0000256" key="8">
    <source>
        <dbReference type="PIRSR" id="PIRSR001357-50"/>
    </source>
</evidence>
<dbReference type="GO" id="GO:0005737">
    <property type="term" value="C:cytoplasm"/>
    <property type="evidence" value="ECO:0007669"/>
    <property type="project" value="InterPro"/>
</dbReference>
<dbReference type="EC" id="4.1.2.4" evidence="2"/>
<sequence length="247" mass="27080">MSIQERAVFIENTFEIPVQQVEKKDINKFIDHTLLASDATPDQIKKLCEEAKKYKFASVCVNGCYAKLALEELKNSGVKTCCVIGFPLGSMTTNAKVFETRDLIEQGVEEIDMVINQGWMKAGMYREVFEEIQFIAIECHKKHRVLKVIIEATCLETDQLIIDACILSQSAGADFVKTSTGTHKNGGAKIEHVKLMREVVGKSCGVKAAGGVRTAEDCQKMIEAGATRIGTSGGVKIVEGQEHTGGY</sequence>
<dbReference type="GO" id="GO:0046386">
    <property type="term" value="P:deoxyribose phosphate catabolic process"/>
    <property type="evidence" value="ECO:0007669"/>
    <property type="project" value="UniProtKB-UniPathway"/>
</dbReference>